<evidence type="ECO:0000313" key="4">
    <source>
        <dbReference type="EMBL" id="OZY85198.1"/>
    </source>
</evidence>
<keyword evidence="4" id="KW-0969">Cilium</keyword>
<sequence length="148" mass="16730">MLAQDSSAIQQLKQLLIDEREQLAQRKQDQLAIIAEQKTTLVSQLGHNSKQRQKVLNALNLPANAEGWDLFLQRNTATFPLREDWQRLIGEFEECQELNDINGKMIARSQQTLNHLLNLLRGKVATASLYTAQGLKTEQTSSFTVAKA</sequence>
<dbReference type="Gene3D" id="1.20.58.300">
    <property type="entry name" value="FlgN-like"/>
    <property type="match status" value="1"/>
</dbReference>
<keyword evidence="5" id="KW-1185">Reference proteome</keyword>
<comment type="similarity">
    <text evidence="2">Belongs to the FlgN family.</text>
</comment>
<organism evidence="4 5">
    <name type="scientific">Cellvibrio mixtus</name>
    <dbReference type="NCBI Taxonomy" id="39650"/>
    <lineage>
        <taxon>Bacteria</taxon>
        <taxon>Pseudomonadati</taxon>
        <taxon>Pseudomonadota</taxon>
        <taxon>Gammaproteobacteria</taxon>
        <taxon>Cellvibrionales</taxon>
        <taxon>Cellvibrionaceae</taxon>
        <taxon>Cellvibrio</taxon>
    </lineage>
</organism>
<dbReference type="InterPro" id="IPR007809">
    <property type="entry name" value="FlgN-like"/>
</dbReference>
<comment type="caution">
    <text evidence="4">The sequence shown here is derived from an EMBL/GenBank/DDBJ whole genome shotgun (WGS) entry which is preliminary data.</text>
</comment>
<dbReference type="Proteomes" id="UP000216101">
    <property type="component" value="Unassembled WGS sequence"/>
</dbReference>
<proteinExistence type="inferred from homology"/>
<name>A0A266Q5N5_9GAMM</name>
<keyword evidence="4" id="KW-0282">Flagellum</keyword>
<accession>A0A266Q5N5</accession>
<dbReference type="EMBL" id="NHNI01000002">
    <property type="protein sequence ID" value="OZY85198.1"/>
    <property type="molecule type" value="Genomic_DNA"/>
</dbReference>
<dbReference type="Pfam" id="PF05130">
    <property type="entry name" value="FlgN"/>
    <property type="match status" value="1"/>
</dbReference>
<evidence type="ECO:0000256" key="3">
    <source>
        <dbReference type="ARBA" id="ARBA00022795"/>
    </source>
</evidence>
<comment type="function">
    <text evidence="1">Required for the efficient initiation of filament assembly.</text>
</comment>
<dbReference type="SUPFAM" id="SSF140566">
    <property type="entry name" value="FlgN-like"/>
    <property type="match status" value="1"/>
</dbReference>
<keyword evidence="3" id="KW-1005">Bacterial flagellum biogenesis</keyword>
<evidence type="ECO:0000256" key="2">
    <source>
        <dbReference type="ARBA" id="ARBA00007703"/>
    </source>
</evidence>
<dbReference type="GO" id="GO:0044780">
    <property type="term" value="P:bacterial-type flagellum assembly"/>
    <property type="evidence" value="ECO:0007669"/>
    <property type="project" value="InterPro"/>
</dbReference>
<gene>
    <name evidence="4" type="ORF">CBP51_18025</name>
</gene>
<dbReference type="InterPro" id="IPR036679">
    <property type="entry name" value="FlgN-like_sf"/>
</dbReference>
<evidence type="ECO:0000313" key="5">
    <source>
        <dbReference type="Proteomes" id="UP000216101"/>
    </source>
</evidence>
<protein>
    <submittedName>
        <fullName evidence="4">Flagellar biosynthesis protein FlgN</fullName>
    </submittedName>
</protein>
<evidence type="ECO:0000256" key="1">
    <source>
        <dbReference type="ARBA" id="ARBA00002397"/>
    </source>
</evidence>
<reference evidence="5" key="1">
    <citation type="submission" date="2017-05" db="EMBL/GenBank/DDBJ databases">
        <authorList>
            <person name="Barney B.M."/>
        </authorList>
    </citation>
    <scope>NUCLEOTIDE SEQUENCE [LARGE SCALE GENOMIC DNA]</scope>
    <source>
        <strain evidence="5">PSBB022</strain>
    </source>
</reference>
<keyword evidence="4" id="KW-0966">Cell projection</keyword>
<dbReference type="AlphaFoldDB" id="A0A266Q5N5"/>